<comment type="caution">
    <text evidence="1">The sequence shown here is derived from an EMBL/GenBank/DDBJ whole genome shotgun (WGS) entry which is preliminary data.</text>
</comment>
<protein>
    <submittedName>
        <fullName evidence="1">Uncharacterized protein</fullName>
    </submittedName>
</protein>
<organism evidence="1 2">
    <name type="scientific">Adineta ricciae</name>
    <name type="common">Rotifer</name>
    <dbReference type="NCBI Taxonomy" id="249248"/>
    <lineage>
        <taxon>Eukaryota</taxon>
        <taxon>Metazoa</taxon>
        <taxon>Spiralia</taxon>
        <taxon>Gnathifera</taxon>
        <taxon>Rotifera</taxon>
        <taxon>Eurotatoria</taxon>
        <taxon>Bdelloidea</taxon>
        <taxon>Adinetida</taxon>
        <taxon>Adinetidae</taxon>
        <taxon>Adineta</taxon>
    </lineage>
</organism>
<dbReference type="EMBL" id="CAJNOJ010001329">
    <property type="protein sequence ID" value="CAF1549323.1"/>
    <property type="molecule type" value="Genomic_DNA"/>
</dbReference>
<sequence>MIINNNTQSDVEQHAEDEFLQFSCIKLTLPSLFITRMKSMYLILFLLDKNCLSG</sequence>
<feature type="non-terminal residue" evidence="1">
    <location>
        <position position="1"/>
    </location>
</feature>
<name>A0A815WV94_ADIRI</name>
<dbReference type="AlphaFoldDB" id="A0A815WV94"/>
<accession>A0A815WV94</accession>
<proteinExistence type="predicted"/>
<reference evidence="1" key="1">
    <citation type="submission" date="2021-02" db="EMBL/GenBank/DDBJ databases">
        <authorList>
            <person name="Nowell W R."/>
        </authorList>
    </citation>
    <scope>NUCLEOTIDE SEQUENCE</scope>
</reference>
<dbReference type="Proteomes" id="UP000663852">
    <property type="component" value="Unassembled WGS sequence"/>
</dbReference>
<gene>
    <name evidence="1" type="ORF">EDS130_LOCUS45888</name>
</gene>
<evidence type="ECO:0000313" key="2">
    <source>
        <dbReference type="Proteomes" id="UP000663852"/>
    </source>
</evidence>
<evidence type="ECO:0000313" key="1">
    <source>
        <dbReference type="EMBL" id="CAF1549323.1"/>
    </source>
</evidence>